<comment type="caution">
    <text evidence="14">The sequence shown here is derived from an EMBL/GenBank/DDBJ whole genome shotgun (WGS) entry which is preliminary data.</text>
</comment>
<dbReference type="InterPro" id="IPR004358">
    <property type="entry name" value="Sig_transdc_His_kin-like_C"/>
</dbReference>
<dbReference type="InterPro" id="IPR005467">
    <property type="entry name" value="His_kinase_dom"/>
</dbReference>
<dbReference type="Gene3D" id="1.10.287.130">
    <property type="match status" value="1"/>
</dbReference>
<dbReference type="InterPro" id="IPR050736">
    <property type="entry name" value="Sensor_HK_Regulatory"/>
</dbReference>
<protein>
    <recommendedName>
        <fullName evidence="3">histidine kinase</fullName>
        <ecNumber evidence="3">2.7.13.3</ecNumber>
    </recommendedName>
</protein>
<reference evidence="14" key="1">
    <citation type="journal article" date="2014" name="Front. Microbiol.">
        <title>High frequency of phylogenetically diverse reductive dehalogenase-homologous genes in deep subseafloor sedimentary metagenomes.</title>
        <authorList>
            <person name="Kawai M."/>
            <person name="Futagami T."/>
            <person name="Toyoda A."/>
            <person name="Takaki Y."/>
            <person name="Nishi S."/>
            <person name="Hori S."/>
            <person name="Arai W."/>
            <person name="Tsubouchi T."/>
            <person name="Morono Y."/>
            <person name="Uchiyama I."/>
            <person name="Ito T."/>
            <person name="Fujiyama A."/>
            <person name="Inagaki F."/>
            <person name="Takami H."/>
        </authorList>
    </citation>
    <scope>NUCLEOTIDE SEQUENCE</scope>
    <source>
        <strain evidence="14">Expedition CK06-06</strain>
    </source>
</reference>
<dbReference type="AlphaFoldDB" id="X1ESW9"/>
<organism evidence="14">
    <name type="scientific">marine sediment metagenome</name>
    <dbReference type="NCBI Taxonomy" id="412755"/>
    <lineage>
        <taxon>unclassified sequences</taxon>
        <taxon>metagenomes</taxon>
        <taxon>ecological metagenomes</taxon>
    </lineage>
</organism>
<keyword evidence="11" id="KW-0472">Membrane</keyword>
<dbReference type="SMART" id="SM00388">
    <property type="entry name" value="HisKA"/>
    <property type="match status" value="1"/>
</dbReference>
<accession>X1ESW9</accession>
<evidence type="ECO:0000256" key="8">
    <source>
        <dbReference type="ARBA" id="ARBA00022777"/>
    </source>
</evidence>
<comment type="catalytic activity">
    <reaction evidence="1">
        <text>ATP + protein L-histidine = ADP + protein N-phospho-L-histidine.</text>
        <dbReference type="EC" id="2.7.13.3"/>
    </reaction>
</comment>
<dbReference type="Pfam" id="PF02518">
    <property type="entry name" value="HATPase_c"/>
    <property type="match status" value="1"/>
</dbReference>
<evidence type="ECO:0000256" key="1">
    <source>
        <dbReference type="ARBA" id="ARBA00000085"/>
    </source>
</evidence>
<dbReference type="SMART" id="SM00387">
    <property type="entry name" value="HATPase_c"/>
    <property type="match status" value="1"/>
</dbReference>
<dbReference type="CDD" id="cd00082">
    <property type="entry name" value="HisKA"/>
    <property type="match status" value="1"/>
</dbReference>
<dbReference type="InterPro" id="IPR036097">
    <property type="entry name" value="HisK_dim/P_sf"/>
</dbReference>
<keyword evidence="9" id="KW-0067">ATP-binding</keyword>
<dbReference type="PRINTS" id="PR00344">
    <property type="entry name" value="BCTRLSENSOR"/>
</dbReference>
<keyword evidence="12" id="KW-0175">Coiled coil</keyword>
<dbReference type="CDD" id="cd00075">
    <property type="entry name" value="HATPase"/>
    <property type="match status" value="1"/>
</dbReference>
<dbReference type="EC" id="2.7.13.3" evidence="3"/>
<evidence type="ECO:0000256" key="12">
    <source>
        <dbReference type="SAM" id="Coils"/>
    </source>
</evidence>
<dbReference type="InterPro" id="IPR036890">
    <property type="entry name" value="HATPase_C_sf"/>
</dbReference>
<name>X1ESW9_9ZZZZ</name>
<dbReference type="GO" id="GO:0005524">
    <property type="term" value="F:ATP binding"/>
    <property type="evidence" value="ECO:0007669"/>
    <property type="project" value="UniProtKB-KW"/>
</dbReference>
<evidence type="ECO:0000313" key="14">
    <source>
        <dbReference type="EMBL" id="GAH35672.1"/>
    </source>
</evidence>
<dbReference type="SUPFAM" id="SSF47384">
    <property type="entry name" value="Homodimeric domain of signal transducing histidine kinase"/>
    <property type="match status" value="1"/>
</dbReference>
<gene>
    <name evidence="14" type="ORF">S03H2_18037</name>
</gene>
<evidence type="ECO:0000256" key="7">
    <source>
        <dbReference type="ARBA" id="ARBA00022741"/>
    </source>
</evidence>
<dbReference type="InterPro" id="IPR003661">
    <property type="entry name" value="HisK_dim/P_dom"/>
</dbReference>
<comment type="subcellular location">
    <subcellularLocation>
        <location evidence="2">Cell membrane</location>
    </subcellularLocation>
</comment>
<feature type="coiled-coil region" evidence="12">
    <location>
        <begin position="2"/>
        <end position="30"/>
    </location>
</feature>
<evidence type="ECO:0000259" key="13">
    <source>
        <dbReference type="PROSITE" id="PS50109"/>
    </source>
</evidence>
<evidence type="ECO:0000256" key="9">
    <source>
        <dbReference type="ARBA" id="ARBA00022840"/>
    </source>
</evidence>
<evidence type="ECO:0000256" key="10">
    <source>
        <dbReference type="ARBA" id="ARBA00023012"/>
    </source>
</evidence>
<dbReference type="PANTHER" id="PTHR43711:SF31">
    <property type="entry name" value="HISTIDINE KINASE"/>
    <property type="match status" value="1"/>
</dbReference>
<dbReference type="Pfam" id="PF00512">
    <property type="entry name" value="HisKA"/>
    <property type="match status" value="1"/>
</dbReference>
<dbReference type="SUPFAM" id="SSF55874">
    <property type="entry name" value="ATPase domain of HSP90 chaperone/DNA topoisomerase II/histidine kinase"/>
    <property type="match status" value="1"/>
</dbReference>
<dbReference type="Gene3D" id="3.30.565.10">
    <property type="entry name" value="Histidine kinase-like ATPase, C-terminal domain"/>
    <property type="match status" value="1"/>
</dbReference>
<dbReference type="InterPro" id="IPR003594">
    <property type="entry name" value="HATPase_dom"/>
</dbReference>
<keyword evidence="10" id="KW-0902">Two-component regulatory system</keyword>
<evidence type="ECO:0000256" key="5">
    <source>
        <dbReference type="ARBA" id="ARBA00022553"/>
    </source>
</evidence>
<dbReference type="GO" id="GO:0005886">
    <property type="term" value="C:plasma membrane"/>
    <property type="evidence" value="ECO:0007669"/>
    <property type="project" value="UniProtKB-SubCell"/>
</dbReference>
<keyword evidence="6" id="KW-0808">Transferase</keyword>
<keyword evidence="5" id="KW-0597">Phosphoprotein</keyword>
<feature type="domain" description="Histidine kinase" evidence="13">
    <location>
        <begin position="34"/>
        <end position="251"/>
    </location>
</feature>
<evidence type="ECO:0000256" key="6">
    <source>
        <dbReference type="ARBA" id="ARBA00022679"/>
    </source>
</evidence>
<dbReference type="GO" id="GO:0000155">
    <property type="term" value="F:phosphorelay sensor kinase activity"/>
    <property type="evidence" value="ECO:0007669"/>
    <property type="project" value="InterPro"/>
</dbReference>
<dbReference type="PROSITE" id="PS50109">
    <property type="entry name" value="HIS_KIN"/>
    <property type="match status" value="1"/>
</dbReference>
<dbReference type="PANTHER" id="PTHR43711">
    <property type="entry name" value="TWO-COMPONENT HISTIDINE KINASE"/>
    <property type="match status" value="1"/>
</dbReference>
<evidence type="ECO:0000256" key="11">
    <source>
        <dbReference type="ARBA" id="ARBA00023136"/>
    </source>
</evidence>
<keyword evidence="8" id="KW-0418">Kinase</keyword>
<dbReference type="FunFam" id="3.30.565.10:FF:000023">
    <property type="entry name" value="PAS domain-containing sensor histidine kinase"/>
    <property type="match status" value="1"/>
</dbReference>
<proteinExistence type="predicted"/>
<keyword evidence="7" id="KW-0547">Nucleotide-binding</keyword>
<dbReference type="EMBL" id="BARU01009333">
    <property type="protein sequence ID" value="GAH35672.1"/>
    <property type="molecule type" value="Genomic_DNA"/>
</dbReference>
<evidence type="ECO:0000256" key="4">
    <source>
        <dbReference type="ARBA" id="ARBA00022475"/>
    </source>
</evidence>
<evidence type="ECO:0000256" key="2">
    <source>
        <dbReference type="ARBA" id="ARBA00004236"/>
    </source>
</evidence>
<evidence type="ECO:0000256" key="3">
    <source>
        <dbReference type="ARBA" id="ARBA00012438"/>
    </source>
</evidence>
<sequence length="251" mass="29250">MPEKLKKKGKQLKKEKERVEEEKIERLKTEFVSITAHQLRTPLSAIKWILKMLLNEELGKITKEQREFLEKIYRSNERMISLINSLLNVTKIKEGKFLYKLVLSQIDELTESIIEVFKDEIKRKQIEFEFKKSKKLPKILLDIEKIKLAIQNLIDNAIRYTLSGGKVIVSLKRIKGGVKFSVKDTGVGIPKDQQKRVFSKFFRGKNVVRLETEGSGLGLFITKNIVEAHGGKIWFKSEEREGTTFYFTLPY</sequence>
<keyword evidence="4" id="KW-1003">Cell membrane</keyword>